<evidence type="ECO:0000256" key="9">
    <source>
        <dbReference type="ARBA" id="ARBA00023136"/>
    </source>
</evidence>
<feature type="transmembrane region" description="Helical" evidence="10">
    <location>
        <begin position="653"/>
        <end position="673"/>
    </location>
</feature>
<accession>A0AA97PAN7</accession>
<feature type="transmembrane region" description="Helical" evidence="10">
    <location>
        <begin position="140"/>
        <end position="160"/>
    </location>
</feature>
<dbReference type="PANTHER" id="PTHR13145">
    <property type="entry name" value="SSM4 PROTEIN"/>
    <property type="match status" value="1"/>
</dbReference>
<keyword evidence="5" id="KW-0808">Transferase</keyword>
<comment type="catalytic activity">
    <reaction evidence="1">
        <text>S-ubiquitinyl-[E2 ubiquitin-conjugating enzyme]-L-cysteine + [acceptor protein]-L-lysine = [E2 ubiquitin-conjugating enzyme]-L-cysteine + N(6)-ubiquitinyl-[acceptor protein]-L-lysine.</text>
        <dbReference type="EC" id="2.3.2.27"/>
    </reaction>
</comment>
<evidence type="ECO:0000256" key="3">
    <source>
        <dbReference type="ARBA" id="ARBA00004906"/>
    </source>
</evidence>
<keyword evidence="6 10" id="KW-0812">Transmembrane</keyword>
<keyword evidence="9 10" id="KW-0472">Membrane</keyword>
<dbReference type="GO" id="GO:0061630">
    <property type="term" value="F:ubiquitin protein ligase activity"/>
    <property type="evidence" value="ECO:0007669"/>
    <property type="project" value="UniProtKB-EC"/>
</dbReference>
<dbReference type="InterPro" id="IPR056521">
    <property type="entry name" value="MARCHF6-like_C"/>
</dbReference>
<organism evidence="12">
    <name type="scientific">Pyricularia oryzae (strain Y34)</name>
    <name type="common">Rice blast fungus</name>
    <name type="synonym">Magnaporthe oryzae</name>
    <dbReference type="NCBI Taxonomy" id="1143189"/>
    <lineage>
        <taxon>Eukaryota</taxon>
        <taxon>Fungi</taxon>
        <taxon>Dikarya</taxon>
        <taxon>Ascomycota</taxon>
        <taxon>Pezizomycotina</taxon>
        <taxon>Sordariomycetes</taxon>
        <taxon>Sordariomycetidae</taxon>
        <taxon>Magnaporthales</taxon>
        <taxon>Pyriculariaceae</taxon>
        <taxon>Pyricularia</taxon>
    </lineage>
</organism>
<evidence type="ECO:0000256" key="7">
    <source>
        <dbReference type="ARBA" id="ARBA00022786"/>
    </source>
</evidence>
<evidence type="ECO:0000259" key="11">
    <source>
        <dbReference type="Pfam" id="PF23113"/>
    </source>
</evidence>
<evidence type="ECO:0000256" key="6">
    <source>
        <dbReference type="ARBA" id="ARBA00022692"/>
    </source>
</evidence>
<dbReference type="PANTHER" id="PTHR13145:SF0">
    <property type="entry name" value="E3 UBIQUITIN-PROTEIN LIGASE MARCHF6"/>
    <property type="match status" value="1"/>
</dbReference>
<dbReference type="EMBL" id="JH793982">
    <property type="protein sequence ID" value="ELQ45105.1"/>
    <property type="molecule type" value="Genomic_DNA"/>
</dbReference>
<sequence length="781" mass="87107">MASAKDSIIVITFVTGKTDPLLFEKWVEGLEMLVSAREWKSTGLGGFIHVVRQSVVVVGGQDKEKGLSLLRCFGNSKSYMCLDDCWEEFCVNRCAHDVKFGVVTDKSPDRCGRAVANGNDGHENGEDHGNFWKLALLTNIAWCAISVVNIAIFIFGGGFATKAATIVSFVSNTTGAAVEVLKGVPAVLTNPSSWVININPTGPSQTANPSPAYWSGADRFWTTLVGYLVACLTADIYLHHGRPLSSSQAGQKRKVFLINALNQGSGVMKVILIIGIQILIFPLYCGLLLDVALLPLFENTTIKSRFLFTHNFPLTSLFAHWFVGTGYMCYFALFVSMCRKIMRKGVLYFIRDPNDAEFHPVRDVLERNVATQLRKILFSAFECGAFVIVCPGGVVWGLWAFLPSVLPIHYSSNEPVLEFPIDLLFYNFLMPLALNFKPSNSLHEIYTWWFRKCARGLRITWFLFGERKIDEEGILVFAPESEHQRLPIWRRLFLELDETGKVVSRKWKRLFDRGKSKPSPEITNEEMRTLSRQKAALIESKQLLANGRFVLTPASNQVKIPKNKQVFWEVSEHEVGTESPSNDSATGPPDLYTSKQYQLVYVPPHFQARVFLFMLSTWVFSAVTGVSLTIIPLIFGRLVFKTLIPTHIRTNDIYAFSIGIYILGTLAYGILHFESLCAKDRKRTRALAAAAADESSVTKKAMGLAGHGLRLMYTYTVMLIVFPLVVSSLMELYCLIPLKTYMYLAAYSGAVADDQLANKTPTGADTAVSSHDLHTARVVQA</sequence>
<evidence type="ECO:0000256" key="4">
    <source>
        <dbReference type="ARBA" id="ARBA00012483"/>
    </source>
</evidence>
<evidence type="ECO:0000313" key="12">
    <source>
        <dbReference type="EMBL" id="ELQ45105.1"/>
    </source>
</evidence>
<feature type="domain" description="E3 ubiquitin-protein ligase MARCHF6-like C-terminal" evidence="11">
    <location>
        <begin position="696"/>
        <end position="760"/>
    </location>
</feature>
<feature type="transmembrane region" description="Helical" evidence="10">
    <location>
        <begin position="317"/>
        <end position="335"/>
    </location>
</feature>
<proteinExistence type="predicted"/>
<dbReference type="Proteomes" id="UP000011086">
    <property type="component" value="Unassembled WGS sequence"/>
</dbReference>
<feature type="transmembrane region" description="Helical" evidence="10">
    <location>
        <begin position="712"/>
        <end position="733"/>
    </location>
</feature>
<gene>
    <name evidence="12" type="ORF">OOU_Y34scaffold00019g2</name>
</gene>
<dbReference type="EC" id="2.3.2.27" evidence="4"/>
<keyword evidence="7" id="KW-0833">Ubl conjugation pathway</keyword>
<feature type="transmembrane region" description="Helical" evidence="10">
    <location>
        <begin position="270"/>
        <end position="297"/>
    </location>
</feature>
<protein>
    <recommendedName>
        <fullName evidence="4">RING-type E3 ubiquitin transferase</fullName>
        <ecNumber evidence="4">2.3.2.27</ecNumber>
    </recommendedName>
</protein>
<dbReference type="GO" id="GO:0005789">
    <property type="term" value="C:endoplasmic reticulum membrane"/>
    <property type="evidence" value="ECO:0007669"/>
    <property type="project" value="TreeGrafter"/>
</dbReference>
<name>A0AA97PAN7_PYRO3</name>
<feature type="transmembrane region" description="Helical" evidence="10">
    <location>
        <begin position="610"/>
        <end position="633"/>
    </location>
</feature>
<evidence type="ECO:0000256" key="8">
    <source>
        <dbReference type="ARBA" id="ARBA00022989"/>
    </source>
</evidence>
<evidence type="ECO:0000256" key="1">
    <source>
        <dbReference type="ARBA" id="ARBA00000900"/>
    </source>
</evidence>
<comment type="subcellular location">
    <subcellularLocation>
        <location evidence="2">Membrane</location>
        <topology evidence="2">Multi-pass membrane protein</topology>
    </subcellularLocation>
</comment>
<keyword evidence="8 10" id="KW-1133">Transmembrane helix</keyword>
<reference evidence="12" key="1">
    <citation type="journal article" date="2012" name="PLoS Genet.">
        <title>Comparative analysis of the genomes of two field isolates of the rice blast fungus Magnaporthe oryzae.</title>
        <authorList>
            <person name="Xue M."/>
            <person name="Yang J."/>
            <person name="Li Z."/>
            <person name="Hu S."/>
            <person name="Yao N."/>
            <person name="Dean R.A."/>
            <person name="Zhao W."/>
            <person name="Shen M."/>
            <person name="Zhang H."/>
            <person name="Li C."/>
            <person name="Liu L."/>
            <person name="Cao L."/>
            <person name="Xu X."/>
            <person name="Xing Y."/>
            <person name="Hsiang T."/>
            <person name="Zhang Z."/>
            <person name="Xu J.R."/>
            <person name="Peng Y.L."/>
        </authorList>
    </citation>
    <scope>NUCLEOTIDE SEQUENCE</scope>
    <source>
        <strain evidence="12">Y34</strain>
    </source>
</reference>
<evidence type="ECO:0000256" key="2">
    <source>
        <dbReference type="ARBA" id="ARBA00004141"/>
    </source>
</evidence>
<feature type="transmembrane region" description="Helical" evidence="10">
    <location>
        <begin position="376"/>
        <end position="399"/>
    </location>
</feature>
<evidence type="ECO:0000256" key="10">
    <source>
        <dbReference type="SAM" id="Phobius"/>
    </source>
</evidence>
<dbReference type="GO" id="GO:0036503">
    <property type="term" value="P:ERAD pathway"/>
    <property type="evidence" value="ECO:0007669"/>
    <property type="project" value="TreeGrafter"/>
</dbReference>
<comment type="pathway">
    <text evidence="3">Protein modification; protein ubiquitination.</text>
</comment>
<dbReference type="AlphaFoldDB" id="A0AA97PAN7"/>
<dbReference type="Pfam" id="PF23113">
    <property type="entry name" value="MARCHF6_C"/>
    <property type="match status" value="1"/>
</dbReference>
<evidence type="ECO:0000256" key="5">
    <source>
        <dbReference type="ARBA" id="ARBA00022679"/>
    </source>
</evidence>